<evidence type="ECO:0000256" key="2">
    <source>
        <dbReference type="ARBA" id="ARBA00004123"/>
    </source>
</evidence>
<dbReference type="GO" id="GO:0008198">
    <property type="term" value="F:ferrous iron binding"/>
    <property type="evidence" value="ECO:0007669"/>
    <property type="project" value="EnsemblFungi"/>
</dbReference>
<comment type="catalytic activity">
    <reaction evidence="11">
        <text>[ribosomal protein uS12]-(3S)-3-hydroxy-L-proline + 2-oxoglutarate + O2 = [ribosomal protein uS12]-(3S)-3,4-dihydroxy-L-proline + succinate + CO2</text>
        <dbReference type="Rhea" id="RHEA:54160"/>
        <dbReference type="Rhea" id="RHEA-COMP:13817"/>
        <dbReference type="Rhea" id="RHEA-COMP:13818"/>
        <dbReference type="ChEBI" id="CHEBI:15379"/>
        <dbReference type="ChEBI" id="CHEBI:16526"/>
        <dbReference type="ChEBI" id="CHEBI:16810"/>
        <dbReference type="ChEBI" id="CHEBI:30031"/>
        <dbReference type="ChEBI" id="CHEBI:85428"/>
        <dbReference type="ChEBI" id="CHEBI:138052"/>
    </reaction>
</comment>
<dbReference type="STRING" id="857340.A0A086TD21"/>
<dbReference type="PANTHER" id="PTHR12117:SF0">
    <property type="entry name" value="PROLYL 3-HYDROXYLASE OGFOD1"/>
    <property type="match status" value="1"/>
</dbReference>
<dbReference type="FunFam" id="2.60.120.620:FF:000014">
    <property type="entry name" value="Prolyl 3,4-dihydroxylase TPA1"/>
    <property type="match status" value="1"/>
</dbReference>
<keyword evidence="7" id="KW-0560">Oxidoreductase</keyword>
<dbReference type="GO" id="GO:0006415">
    <property type="term" value="P:translational termination"/>
    <property type="evidence" value="ECO:0007669"/>
    <property type="project" value="EnsemblFungi"/>
</dbReference>
<evidence type="ECO:0000259" key="14">
    <source>
        <dbReference type="PROSITE" id="PS51471"/>
    </source>
</evidence>
<dbReference type="GO" id="GO:0008143">
    <property type="term" value="F:poly(A) binding"/>
    <property type="evidence" value="ECO:0007669"/>
    <property type="project" value="EnsemblFungi"/>
</dbReference>
<dbReference type="PROSITE" id="PS51471">
    <property type="entry name" value="FE2OG_OXY"/>
    <property type="match status" value="1"/>
</dbReference>
<evidence type="ECO:0000256" key="10">
    <source>
        <dbReference type="ARBA" id="ARBA00047444"/>
    </source>
</evidence>
<evidence type="ECO:0000256" key="11">
    <source>
        <dbReference type="ARBA" id="ARBA00051966"/>
    </source>
</evidence>
<dbReference type="OrthoDB" id="430522at2759"/>
<dbReference type="Gene3D" id="3.60.130.20">
    <property type="entry name" value="Oxoglutarate/iron-dependent oxygenase, C-terminal degradation domain"/>
    <property type="match status" value="1"/>
</dbReference>
<dbReference type="Proteomes" id="UP000029964">
    <property type="component" value="Unassembled WGS sequence"/>
</dbReference>
<keyword evidence="16" id="KW-1185">Reference proteome</keyword>
<evidence type="ECO:0000256" key="12">
    <source>
        <dbReference type="ARBA" id="ARBA00081607"/>
    </source>
</evidence>
<name>A0A086TD21_HAPC1</name>
<gene>
    <name evidence="15" type="ORF">ACRE_018970</name>
</gene>
<keyword evidence="4" id="KW-0479">Metal-binding</keyword>
<comment type="subcellular location">
    <subcellularLocation>
        <location evidence="2">Nucleus</location>
    </subcellularLocation>
</comment>
<feature type="compositionally biased region" description="Acidic residues" evidence="13">
    <location>
        <begin position="648"/>
        <end position="666"/>
    </location>
</feature>
<keyword evidence="8" id="KW-0408">Iron</keyword>
<dbReference type="InterPro" id="IPR019601">
    <property type="entry name" value="Oxoglutarate/Fe-dep_Oase_C"/>
</dbReference>
<sequence length="666" mass="74207">MKRKADTQANGKADNLIRNKKSKIALSAEEAKGRFRKGLFDSKIHNSYADEYAKSAPYKHAVIHDLVDDKLLRSVRDEIRDNVHFTPKETDIYKIHQSGDLANLDGLDDESLAKLPSLLRLRDAVYSEAFRDYISHITGCGPLSGRKTDMAINVYTPGCYLLCHDDVIGSRRVSYILYLTDPDTPWQPEWGGALRLYPVQELKRDGKGEVAKTPLPDPSKIIPPAWNQLSFFAVQPGESFHDVEEVYHAATKAQLDKEGGRVRMAISGWFHIPQEGEDGYIEGEEEKNAKNSSLMQLQGDPAQYDAPQSRAVKVDKPKASEAEFEEADLEFLLKYIAPTYLTPDTLEQINEHFEENSSITLADILCRKFARRLKEYVAAEDAKDLGGDSAVIEKTSPWRVSRPPHKHRYLYQHPSGADQLRTSQEESPITELIDILLPSRQFRHWLQVATGCTVESHDVMARRFRRGKDYTLATGHEGKPRLELSLGITPTTGWGDDDDDEDEEAAQAERNGKKDKGKSKSKDKGKGKGRAVEEEPAEEQVDGGDDDDDVGGHEVYMASADDTNEDAAIYKSATDDDNILFFQSASWNKMAIVLRDSGALKFVKYVSSRAKGDRWDISGTFEVEEPESDGEDGGENGAGPAGKAAESSSEEEFQGFSDSVDDSESD</sequence>
<dbReference type="GO" id="GO:0005634">
    <property type="term" value="C:nucleus"/>
    <property type="evidence" value="ECO:0007669"/>
    <property type="project" value="UniProtKB-SubCell"/>
</dbReference>
<comment type="cofactor">
    <cofactor evidence="1">
        <name>L-ascorbate</name>
        <dbReference type="ChEBI" id="CHEBI:38290"/>
    </cofactor>
</comment>
<dbReference type="InterPro" id="IPR005123">
    <property type="entry name" value="Oxoglu/Fe-dep_dioxygenase_dom"/>
</dbReference>
<dbReference type="GO" id="GO:0000288">
    <property type="term" value="P:nuclear-transcribed mRNA catabolic process, deadenylation-dependent decay"/>
    <property type="evidence" value="ECO:0007669"/>
    <property type="project" value="EnsemblFungi"/>
</dbReference>
<comment type="caution">
    <text evidence="15">The sequence shown here is derived from an EMBL/GenBank/DDBJ whole genome shotgun (WGS) entry which is preliminary data.</text>
</comment>
<organism evidence="15 16">
    <name type="scientific">Hapsidospora chrysogenum (strain ATCC 11550 / CBS 779.69 / DSM 880 / IAM 14645 / JCM 23072 / IMI 49137)</name>
    <name type="common">Acremonium chrysogenum</name>
    <dbReference type="NCBI Taxonomy" id="857340"/>
    <lineage>
        <taxon>Eukaryota</taxon>
        <taxon>Fungi</taxon>
        <taxon>Dikarya</taxon>
        <taxon>Ascomycota</taxon>
        <taxon>Pezizomycotina</taxon>
        <taxon>Sordariomycetes</taxon>
        <taxon>Hypocreomycetidae</taxon>
        <taxon>Hypocreales</taxon>
        <taxon>Bionectriaceae</taxon>
        <taxon>Hapsidospora</taxon>
    </lineage>
</organism>
<evidence type="ECO:0000256" key="6">
    <source>
        <dbReference type="ARBA" id="ARBA00022964"/>
    </source>
</evidence>
<dbReference type="GO" id="GO:0031543">
    <property type="term" value="F:peptidyl-proline dioxygenase activity"/>
    <property type="evidence" value="ECO:0007669"/>
    <property type="project" value="EnsemblFungi"/>
</dbReference>
<feature type="compositionally biased region" description="Acidic residues" evidence="13">
    <location>
        <begin position="622"/>
        <end position="634"/>
    </location>
</feature>
<reference evidence="16" key="1">
    <citation type="journal article" date="2014" name="Genome Announc.">
        <title>Genome sequence and annotation of Acremonium chrysogenum, producer of the beta-lactam antibiotic cephalosporin C.</title>
        <authorList>
            <person name="Terfehr D."/>
            <person name="Dahlmann T.A."/>
            <person name="Specht T."/>
            <person name="Zadra I."/>
            <person name="Kuernsteiner H."/>
            <person name="Kueck U."/>
        </authorList>
    </citation>
    <scope>NUCLEOTIDE SEQUENCE [LARGE SCALE GENOMIC DNA]</scope>
    <source>
        <strain evidence="16">ATCC 11550 / CBS 779.69 / DSM 880 / IAM 14645 / JCM 23072 / IMI 49137</strain>
    </source>
</reference>
<comment type="catalytic activity">
    <reaction evidence="10">
        <text>[ribosomal protein uS12]-L-proline + 2-oxoglutarate + O2 = [ribosomal protein uS12]-(3S)-3-hydroxy-L-proline + succinate + CO2</text>
        <dbReference type="Rhea" id="RHEA:54156"/>
        <dbReference type="Rhea" id="RHEA-COMP:13816"/>
        <dbReference type="Rhea" id="RHEA-COMP:13818"/>
        <dbReference type="ChEBI" id="CHEBI:15379"/>
        <dbReference type="ChEBI" id="CHEBI:16526"/>
        <dbReference type="ChEBI" id="CHEBI:16810"/>
        <dbReference type="ChEBI" id="CHEBI:30031"/>
        <dbReference type="ChEBI" id="CHEBI:50342"/>
        <dbReference type="ChEBI" id="CHEBI:85428"/>
    </reaction>
</comment>
<dbReference type="EMBL" id="JPKY01000011">
    <property type="protein sequence ID" value="KFH47253.1"/>
    <property type="molecule type" value="Genomic_DNA"/>
</dbReference>
<keyword evidence="9" id="KW-0539">Nucleus</keyword>
<evidence type="ECO:0000256" key="3">
    <source>
        <dbReference type="ARBA" id="ARBA00007443"/>
    </source>
</evidence>
<feature type="compositionally biased region" description="Basic and acidic residues" evidence="13">
    <location>
        <begin position="510"/>
        <end position="533"/>
    </location>
</feature>
<dbReference type="GO" id="GO:0071456">
    <property type="term" value="P:cellular response to hypoxia"/>
    <property type="evidence" value="ECO:0007669"/>
    <property type="project" value="EnsemblFungi"/>
</dbReference>
<evidence type="ECO:0000313" key="15">
    <source>
        <dbReference type="EMBL" id="KFH47253.1"/>
    </source>
</evidence>
<dbReference type="GO" id="GO:0031418">
    <property type="term" value="F:L-ascorbic acid binding"/>
    <property type="evidence" value="ECO:0007669"/>
    <property type="project" value="UniProtKB-KW"/>
</dbReference>
<evidence type="ECO:0000256" key="5">
    <source>
        <dbReference type="ARBA" id="ARBA00022896"/>
    </source>
</evidence>
<dbReference type="GO" id="GO:0006450">
    <property type="term" value="P:regulation of translational fidelity"/>
    <property type="evidence" value="ECO:0007669"/>
    <property type="project" value="EnsemblFungi"/>
</dbReference>
<dbReference type="GO" id="GO:0140311">
    <property type="term" value="F:protein sequestering activity"/>
    <property type="evidence" value="ECO:0007669"/>
    <property type="project" value="EnsemblFungi"/>
</dbReference>
<dbReference type="SMART" id="SM00702">
    <property type="entry name" value="P4Hc"/>
    <property type="match status" value="1"/>
</dbReference>
<accession>A0A086TD21</accession>
<feature type="compositionally biased region" description="Acidic residues" evidence="13">
    <location>
        <begin position="534"/>
        <end position="549"/>
    </location>
</feature>
<evidence type="ECO:0000256" key="1">
    <source>
        <dbReference type="ARBA" id="ARBA00001961"/>
    </source>
</evidence>
<evidence type="ECO:0000256" key="4">
    <source>
        <dbReference type="ARBA" id="ARBA00022723"/>
    </source>
</evidence>
<dbReference type="GO" id="GO:0005737">
    <property type="term" value="C:cytoplasm"/>
    <property type="evidence" value="ECO:0007669"/>
    <property type="project" value="TreeGrafter"/>
</dbReference>
<dbReference type="GO" id="GO:0019826">
    <property type="term" value="F:oxygen sensor activity"/>
    <property type="evidence" value="ECO:0007669"/>
    <property type="project" value="EnsemblFungi"/>
</dbReference>
<dbReference type="AlphaFoldDB" id="A0A086TD21"/>
<dbReference type="Pfam" id="PF13661">
    <property type="entry name" value="2OG-FeII_Oxy_4"/>
    <property type="match status" value="1"/>
</dbReference>
<dbReference type="InterPro" id="IPR051842">
    <property type="entry name" value="uS12_prolyl_hydroxylase"/>
</dbReference>
<dbReference type="HOGENOM" id="CLU_017005_0_0_1"/>
<keyword evidence="6" id="KW-0223">Dioxygenase</keyword>
<evidence type="ECO:0000256" key="7">
    <source>
        <dbReference type="ARBA" id="ARBA00023002"/>
    </source>
</evidence>
<evidence type="ECO:0000256" key="9">
    <source>
        <dbReference type="ARBA" id="ARBA00023242"/>
    </source>
</evidence>
<dbReference type="InterPro" id="IPR043044">
    <property type="entry name" value="TPA1/Ofd1_C"/>
</dbReference>
<proteinExistence type="inferred from homology"/>
<dbReference type="InterPro" id="IPR039558">
    <property type="entry name" value="TPA1/OFD1_N"/>
</dbReference>
<feature type="region of interest" description="Disordered" evidence="13">
    <location>
        <begin position="481"/>
        <end position="553"/>
    </location>
</feature>
<dbReference type="Pfam" id="PF10637">
    <property type="entry name" value="Ofd1_CTDD"/>
    <property type="match status" value="1"/>
</dbReference>
<feature type="domain" description="Fe2OG dioxygenase" evidence="14">
    <location>
        <begin position="146"/>
        <end position="272"/>
    </location>
</feature>
<comment type="similarity">
    <text evidence="3">Belongs to the TPA1 family.</text>
</comment>
<feature type="compositionally biased region" description="Acidic residues" evidence="13">
    <location>
        <begin position="495"/>
        <end position="506"/>
    </location>
</feature>
<evidence type="ECO:0000256" key="8">
    <source>
        <dbReference type="ARBA" id="ARBA00023004"/>
    </source>
</evidence>
<dbReference type="GO" id="GO:2000639">
    <property type="term" value="P:negative regulation of SREBP signaling pathway"/>
    <property type="evidence" value="ECO:0007669"/>
    <property type="project" value="EnsemblFungi"/>
</dbReference>
<keyword evidence="5" id="KW-0847">Vitamin C</keyword>
<dbReference type="GO" id="GO:0032436">
    <property type="term" value="P:positive regulation of proteasomal ubiquitin-dependent protein catabolic process"/>
    <property type="evidence" value="ECO:0007669"/>
    <property type="project" value="EnsemblFungi"/>
</dbReference>
<dbReference type="Gene3D" id="2.60.120.620">
    <property type="entry name" value="q2cbj1_9rhob like domain"/>
    <property type="match status" value="1"/>
</dbReference>
<protein>
    <recommendedName>
        <fullName evidence="12">uS12 prolyl 3,4-dihydroxylase</fullName>
    </recommendedName>
</protein>
<dbReference type="GO" id="GO:0006449">
    <property type="term" value="P:regulation of translational termination"/>
    <property type="evidence" value="ECO:0007669"/>
    <property type="project" value="EnsemblFungi"/>
</dbReference>
<evidence type="ECO:0000313" key="16">
    <source>
        <dbReference type="Proteomes" id="UP000029964"/>
    </source>
</evidence>
<dbReference type="PANTHER" id="PTHR12117">
    <property type="entry name" value="HISTONE ACETYLTRANSFERASE COMPLEX"/>
    <property type="match status" value="1"/>
</dbReference>
<dbReference type="InterPro" id="IPR006620">
    <property type="entry name" value="Pro_4_hyd_alph"/>
</dbReference>
<feature type="region of interest" description="Disordered" evidence="13">
    <location>
        <begin position="614"/>
        <end position="666"/>
    </location>
</feature>
<evidence type="ECO:0000256" key="13">
    <source>
        <dbReference type="SAM" id="MobiDB-lite"/>
    </source>
</evidence>